<keyword evidence="2" id="KW-1185">Reference proteome</keyword>
<dbReference type="AlphaFoldDB" id="A0A840PPV4"/>
<dbReference type="RefSeq" id="WP_168412839.1">
    <property type="nucleotide sequence ID" value="NZ_JAAXPW010000051.1"/>
</dbReference>
<name>A0A840PPV4_URETH</name>
<accession>A0A840PPV4</accession>
<proteinExistence type="predicted"/>
<reference evidence="1 2" key="1">
    <citation type="submission" date="2020-08" db="EMBL/GenBank/DDBJ databases">
        <title>Genomic Encyclopedia of Type Strains, Phase IV (KMG-IV): sequencing the most valuable type-strain genomes for metagenomic binning, comparative biology and taxonomic classification.</title>
        <authorList>
            <person name="Goeker M."/>
        </authorList>
    </citation>
    <scope>NUCLEOTIDE SEQUENCE [LARGE SCALE GENOMIC DNA]</scope>
    <source>
        <strain evidence="1 2">DSM 10633</strain>
    </source>
</reference>
<evidence type="ECO:0000313" key="1">
    <source>
        <dbReference type="EMBL" id="MBB5150435.1"/>
    </source>
</evidence>
<evidence type="ECO:0008006" key="3">
    <source>
        <dbReference type="Google" id="ProtNLM"/>
    </source>
</evidence>
<organism evidence="1 2">
    <name type="scientific">Ureibacillus thermosphaericus</name>
    <dbReference type="NCBI Taxonomy" id="51173"/>
    <lineage>
        <taxon>Bacteria</taxon>
        <taxon>Bacillati</taxon>
        <taxon>Bacillota</taxon>
        <taxon>Bacilli</taxon>
        <taxon>Bacillales</taxon>
        <taxon>Caryophanaceae</taxon>
        <taxon>Ureibacillus</taxon>
    </lineage>
</organism>
<gene>
    <name evidence="1" type="ORF">HNR36_002855</name>
</gene>
<dbReference type="Pfam" id="PF14005">
    <property type="entry name" value="YpjP"/>
    <property type="match status" value="1"/>
</dbReference>
<dbReference type="InterPro" id="IPR025616">
    <property type="entry name" value="YpjP"/>
</dbReference>
<comment type="caution">
    <text evidence="1">The sequence shown here is derived from an EMBL/GenBank/DDBJ whole genome shotgun (WGS) entry which is preliminary data.</text>
</comment>
<dbReference type="EMBL" id="JACHGZ010000053">
    <property type="protein sequence ID" value="MBB5150435.1"/>
    <property type="molecule type" value="Genomic_DNA"/>
</dbReference>
<sequence length="202" mass="23580">MKKWWQKALVFTVALLTLGFITPDHSIWDVLENGQDSNRTPSSDYKNVEEANESIEESYIEESNESIESIDSIDSIIHLAREQSYIKFGSKITPVIEDEFEQQIFPNIERIISTTLSNLDDESKRYLTISEKPGGNYSEKIFHITDGISGKDLLRFHVRTEKRPQEGYYYNFHYHTHEDHFASHHTIGDIYYSKNTPPKWLS</sequence>
<protein>
    <recommendedName>
        <fullName evidence="3">YpjP-like protein</fullName>
    </recommendedName>
</protein>
<evidence type="ECO:0000313" key="2">
    <source>
        <dbReference type="Proteomes" id="UP000557217"/>
    </source>
</evidence>
<dbReference type="Proteomes" id="UP000557217">
    <property type="component" value="Unassembled WGS sequence"/>
</dbReference>